<proteinExistence type="predicted"/>
<keyword evidence="2" id="KW-1185">Reference proteome</keyword>
<sequence>MVSIQKVPFSQVLYFSDIVRQEGWSNFLDTRASIKEKINRVMIETVVNL</sequence>
<organism evidence="1 2">
    <name type="scientific">Hujiaoplasma nucleasis</name>
    <dbReference type="NCBI Taxonomy" id="2725268"/>
    <lineage>
        <taxon>Bacteria</taxon>
        <taxon>Bacillati</taxon>
        <taxon>Mycoplasmatota</taxon>
        <taxon>Mollicutes</taxon>
        <taxon>Candidatus Izemoplasmatales</taxon>
        <taxon>Hujiaoplasmataceae</taxon>
        <taxon>Hujiaoplasma</taxon>
    </lineage>
</organism>
<dbReference type="EMBL" id="CP051151">
    <property type="protein sequence ID" value="QLY39411.1"/>
    <property type="molecule type" value="Genomic_DNA"/>
</dbReference>
<dbReference type="Proteomes" id="UP000512167">
    <property type="component" value="Chromosome"/>
</dbReference>
<dbReference type="KEGG" id="tbk:HF295_00470"/>
<accession>A0A7L6N1F4</accession>
<dbReference type="RefSeq" id="WP_312031879.1">
    <property type="nucleotide sequence ID" value="NZ_CP051151.1"/>
</dbReference>
<dbReference type="AlphaFoldDB" id="A0A7L6N1F4"/>
<protein>
    <submittedName>
        <fullName evidence="1">Uncharacterized protein</fullName>
    </submittedName>
</protein>
<name>A0A7L6N1F4_9MOLU</name>
<reference evidence="1 2" key="1">
    <citation type="submission" date="2020-04" db="EMBL/GenBank/DDBJ databases">
        <authorList>
            <person name="Zheng R.K."/>
            <person name="Sun C.M."/>
        </authorList>
    </citation>
    <scope>NUCLEOTIDE SEQUENCE [LARGE SCALE GENOMIC DNA]</scope>
    <source>
        <strain evidence="2">zrk29</strain>
    </source>
</reference>
<evidence type="ECO:0000313" key="2">
    <source>
        <dbReference type="Proteomes" id="UP000512167"/>
    </source>
</evidence>
<evidence type="ECO:0000313" key="1">
    <source>
        <dbReference type="EMBL" id="QLY39411.1"/>
    </source>
</evidence>
<gene>
    <name evidence="1" type="ORF">HF295_00470</name>
</gene>